<feature type="region of interest" description="Disordered" evidence="2">
    <location>
        <begin position="102"/>
        <end position="129"/>
    </location>
</feature>
<dbReference type="Pfam" id="PF16095">
    <property type="entry name" value="COR-A"/>
    <property type="match status" value="1"/>
</dbReference>
<keyword evidence="1" id="KW-0677">Repeat</keyword>
<reference evidence="4" key="1">
    <citation type="journal article" date="2021" name="Genome Biol. Evol.">
        <title>A High-Quality Reference Genome for a Parasitic Bivalve with Doubly Uniparental Inheritance (Bivalvia: Unionida).</title>
        <authorList>
            <person name="Smith C.H."/>
        </authorList>
    </citation>
    <scope>NUCLEOTIDE SEQUENCE</scope>
    <source>
        <strain evidence="4">CHS0354</strain>
    </source>
</reference>
<evidence type="ECO:0000313" key="4">
    <source>
        <dbReference type="EMBL" id="KAK3586283.1"/>
    </source>
</evidence>
<dbReference type="PANTHER" id="PTHR12449:SF18">
    <property type="entry name" value="DEATH DOMAIN-CONTAINING PROTEIN"/>
    <property type="match status" value="1"/>
</dbReference>
<proteinExistence type="predicted"/>
<evidence type="ECO:0000256" key="2">
    <source>
        <dbReference type="SAM" id="MobiDB-lite"/>
    </source>
</evidence>
<feature type="region of interest" description="Disordered" evidence="2">
    <location>
        <begin position="591"/>
        <end position="613"/>
    </location>
</feature>
<dbReference type="Gene3D" id="3.40.50.300">
    <property type="entry name" value="P-loop containing nucleotide triphosphate hydrolases"/>
    <property type="match status" value="2"/>
</dbReference>
<feature type="compositionally biased region" description="Polar residues" evidence="2">
    <location>
        <begin position="120"/>
        <end position="129"/>
    </location>
</feature>
<dbReference type="AlphaFoldDB" id="A0AAE0S773"/>
<evidence type="ECO:0000256" key="1">
    <source>
        <dbReference type="ARBA" id="ARBA00022737"/>
    </source>
</evidence>
<name>A0AAE0S773_9BIVA</name>
<feature type="domain" description="COR" evidence="3">
    <location>
        <begin position="504"/>
        <end position="590"/>
    </location>
</feature>
<dbReference type="Proteomes" id="UP001195483">
    <property type="component" value="Unassembled WGS sequence"/>
</dbReference>
<dbReference type="CDD" id="cd00882">
    <property type="entry name" value="Ras_like_GTPase"/>
    <property type="match status" value="1"/>
</dbReference>
<dbReference type="PANTHER" id="PTHR12449">
    <property type="entry name" value="DEATH DOMAIN-CONTAINING PROTEIN"/>
    <property type="match status" value="1"/>
</dbReference>
<protein>
    <recommendedName>
        <fullName evidence="3">COR domain-containing protein</fullName>
    </recommendedName>
</protein>
<dbReference type="InterPro" id="IPR039788">
    <property type="entry name" value="NOL4/NOL4L"/>
</dbReference>
<comment type="caution">
    <text evidence="4">The sequence shown here is derived from an EMBL/GenBank/DDBJ whole genome shotgun (WGS) entry which is preliminary data.</text>
</comment>
<accession>A0AAE0S773</accession>
<reference evidence="4" key="2">
    <citation type="journal article" date="2021" name="Genome Biol. Evol.">
        <title>Developing a high-quality reference genome for a parasitic bivalve with doubly uniparental inheritance (Bivalvia: Unionida).</title>
        <authorList>
            <person name="Smith C.H."/>
        </authorList>
    </citation>
    <scope>NUCLEOTIDE SEQUENCE</scope>
    <source>
        <strain evidence="4">CHS0354</strain>
        <tissue evidence="4">Mantle</tissue>
    </source>
</reference>
<reference evidence="4" key="3">
    <citation type="submission" date="2023-05" db="EMBL/GenBank/DDBJ databases">
        <authorList>
            <person name="Smith C.H."/>
        </authorList>
    </citation>
    <scope>NUCLEOTIDE SEQUENCE</scope>
    <source>
        <strain evidence="4">CHS0354</strain>
        <tissue evidence="4">Mantle</tissue>
    </source>
</reference>
<gene>
    <name evidence="4" type="ORF">CHS0354_000168</name>
</gene>
<sequence>MDHRSIQLFQEALKDGKETVYSIRIMVVGHMGVGKTTLVKRLLGQEVHISERCSTEGIDVYVNCCDVSLLSHEWTSRTKDSEQDYKLQRLVKVLNENYQTRDRVADLKQGASSKRRKRTNLNPMSHNANENKNTEVLYHGSQEQNFGQNPSFTATKQEESPSTVVATMPLSKLAENVATESHKIDPLREMLKLLQQGPIKVKQDVSRYAYLTILDFAGQYAFYTTHQMFLTRHAIYLLVSDASREVSDIVEDECYFDSKGTMMCKVHDLAEVWLNSIHSCATPDKENLNSASSYTSSFTVIPPPVILVGTHIDQIPQKKLNMVGKVVHLIRRYVFPGGSTPGPGKLTDAQRHNVVSKWQVNKKDTPQMLEIEKLDRSPIVTSSVAYVCVTATIVDAYEAILNTFLWWKERLNGQTFLILSNNSIEGESFISISFIQRMTHYCRGHGQTYLKEIRSYLRDKPSIVHLVDEDFAIDNTVLDSELEELKKKIVEVASQQPYWGEQIPTRWFLLEQQLMRLRDAGVKVISRKTVEDLNKQGTVQIKESEEMDVFLNYLHETGTIIYFSIEVLRENIVLDPKWMIDALKSLINARPDLPSNPADNSTQSVDPTGSNAGKDVTQKWLDFKEKGILTLELVDAVWTKERYPELHAHRDHILMIMEQLNIIAKPRAFSEIGEKVSRY</sequence>
<dbReference type="InterPro" id="IPR032171">
    <property type="entry name" value="COR-A"/>
</dbReference>
<dbReference type="InterPro" id="IPR027417">
    <property type="entry name" value="P-loop_NTPase"/>
</dbReference>
<evidence type="ECO:0000259" key="3">
    <source>
        <dbReference type="Pfam" id="PF16095"/>
    </source>
</evidence>
<dbReference type="EMBL" id="JAEAOA010000056">
    <property type="protein sequence ID" value="KAK3586283.1"/>
    <property type="molecule type" value="Genomic_DNA"/>
</dbReference>
<feature type="compositionally biased region" description="Polar residues" evidence="2">
    <location>
        <begin position="597"/>
        <end position="611"/>
    </location>
</feature>
<evidence type="ECO:0000313" key="5">
    <source>
        <dbReference type="Proteomes" id="UP001195483"/>
    </source>
</evidence>
<dbReference type="Gene3D" id="1.10.10.10">
    <property type="entry name" value="Winged helix-like DNA-binding domain superfamily/Winged helix DNA-binding domain"/>
    <property type="match status" value="1"/>
</dbReference>
<keyword evidence="5" id="KW-1185">Reference proteome</keyword>
<dbReference type="SUPFAM" id="SSF52540">
    <property type="entry name" value="P-loop containing nucleoside triphosphate hydrolases"/>
    <property type="match status" value="1"/>
</dbReference>
<organism evidence="4 5">
    <name type="scientific">Potamilus streckersoni</name>
    <dbReference type="NCBI Taxonomy" id="2493646"/>
    <lineage>
        <taxon>Eukaryota</taxon>
        <taxon>Metazoa</taxon>
        <taxon>Spiralia</taxon>
        <taxon>Lophotrochozoa</taxon>
        <taxon>Mollusca</taxon>
        <taxon>Bivalvia</taxon>
        <taxon>Autobranchia</taxon>
        <taxon>Heteroconchia</taxon>
        <taxon>Palaeoheterodonta</taxon>
        <taxon>Unionida</taxon>
        <taxon>Unionoidea</taxon>
        <taxon>Unionidae</taxon>
        <taxon>Ambleminae</taxon>
        <taxon>Lampsilini</taxon>
        <taxon>Potamilus</taxon>
    </lineage>
</organism>
<dbReference type="InterPro" id="IPR036388">
    <property type="entry name" value="WH-like_DNA-bd_sf"/>
</dbReference>